<sequence>MGRDRGETFAQIVARTLAEPPRPEPEGPSTPRLPDGRRLDEVRSGLTPGEARELVAGGALLAFEGCGCGGGPGCEPRWYDAAERRRAARLLPRIRARSHPGWIDLWSPVDDATTHVVYVHGEVLWGDLMW</sequence>
<name>A0A6P0HHI5_9ACTN</name>
<dbReference type="Proteomes" id="UP000468687">
    <property type="component" value="Unassembled WGS sequence"/>
</dbReference>
<evidence type="ECO:0000256" key="1">
    <source>
        <dbReference type="SAM" id="MobiDB-lite"/>
    </source>
</evidence>
<accession>A0A6P0HHI5</accession>
<reference evidence="2 3" key="1">
    <citation type="journal article" date="2014" name="Int. J. Syst. Evol. Microbiol.">
        <title>Nocardioides zeae sp. nov., isolated from the stem of Zea mays.</title>
        <authorList>
            <person name="Glaeser S.P."/>
            <person name="McInroy J.A."/>
            <person name="Busse H.J."/>
            <person name="Kampfer P."/>
        </authorList>
    </citation>
    <scope>NUCLEOTIDE SEQUENCE [LARGE SCALE GENOMIC DNA]</scope>
    <source>
        <strain evidence="2 3">JCM 30728</strain>
    </source>
</reference>
<protein>
    <submittedName>
        <fullName evidence="2">Uncharacterized protein</fullName>
    </submittedName>
</protein>
<keyword evidence="3" id="KW-1185">Reference proteome</keyword>
<dbReference type="RefSeq" id="WP_163770421.1">
    <property type="nucleotide sequence ID" value="NZ_JAAGXA010000001.1"/>
</dbReference>
<comment type="caution">
    <text evidence="2">The sequence shown here is derived from an EMBL/GenBank/DDBJ whole genome shotgun (WGS) entry which is preliminary data.</text>
</comment>
<proteinExistence type="predicted"/>
<feature type="compositionally biased region" description="Basic and acidic residues" evidence="1">
    <location>
        <begin position="34"/>
        <end position="43"/>
    </location>
</feature>
<dbReference type="AlphaFoldDB" id="A0A6P0HHI5"/>
<feature type="region of interest" description="Disordered" evidence="1">
    <location>
        <begin position="15"/>
        <end position="43"/>
    </location>
</feature>
<dbReference type="EMBL" id="JAAGXA010000001">
    <property type="protein sequence ID" value="NEN77095.1"/>
    <property type="molecule type" value="Genomic_DNA"/>
</dbReference>
<evidence type="ECO:0000313" key="2">
    <source>
        <dbReference type="EMBL" id="NEN77095.1"/>
    </source>
</evidence>
<organism evidence="2 3">
    <name type="scientific">Nocardioides zeae</name>
    <dbReference type="NCBI Taxonomy" id="1457234"/>
    <lineage>
        <taxon>Bacteria</taxon>
        <taxon>Bacillati</taxon>
        <taxon>Actinomycetota</taxon>
        <taxon>Actinomycetes</taxon>
        <taxon>Propionibacteriales</taxon>
        <taxon>Nocardioidaceae</taxon>
        <taxon>Nocardioides</taxon>
    </lineage>
</organism>
<gene>
    <name evidence="2" type="ORF">G3T38_02265</name>
</gene>
<evidence type="ECO:0000313" key="3">
    <source>
        <dbReference type="Proteomes" id="UP000468687"/>
    </source>
</evidence>